<feature type="domain" description="VWFA" evidence="1">
    <location>
        <begin position="31"/>
        <end position="211"/>
    </location>
</feature>
<dbReference type="InterPro" id="IPR002035">
    <property type="entry name" value="VWF_A"/>
</dbReference>
<dbReference type="PANTHER" id="PTHR24020:SF20">
    <property type="entry name" value="PH DOMAIN-CONTAINING PROTEIN"/>
    <property type="match status" value="1"/>
</dbReference>
<feature type="domain" description="VWFA" evidence="1">
    <location>
        <begin position="636"/>
        <end position="773"/>
    </location>
</feature>
<feature type="domain" description="VWFA" evidence="1">
    <location>
        <begin position="426"/>
        <end position="603"/>
    </location>
</feature>
<dbReference type="InterPro" id="IPR036465">
    <property type="entry name" value="vWFA_dom_sf"/>
</dbReference>
<evidence type="ECO:0000313" key="2">
    <source>
        <dbReference type="EMBL" id="CDG72239.1"/>
    </source>
</evidence>
<keyword evidence="2" id="KW-0176">Collagen</keyword>
<proteinExistence type="evidence at transcript level"/>
<name>T2MJF2_HYDVU</name>
<gene>
    <name evidence="2" type="primary">COL6A6</name>
</gene>
<sequence length="773" mass="84293">MCGWPENRYLHLGSPKTNALTSVTLLGYSGSIVFELDRGIQIDLYQIYRSLSSSDPACTFLLKNVNFNGTRAAVITFSYHAQLSIKLNKYSNLNSFKEAVDNIVLMGSTTRIDKALRLAQKEVFELENGARPGVAKILFLLTDGSQTQERGSENPVAIANELRSAGVTIIVIGITNAVNVSELSDIAGGEENAYAAESFEKLKDVNFLDVIKTKMCETAKVQPTCEAIVDIVFLLDSSGSLRKYYQNEKDFLKSVISAFGVSFNGTRAAVITFSYHAQLSIKLNKYSNLNSFKEAVDNIVLMGSTTRIDKALRLAQKEVFELENGARPGVAKILFLLTDGSQTQERGSENPVAIANELRSAGVTIIVIGITNAVNVSELSDIAGGEENAYAAESFEKLKDVKFLDVIKTKMCETAKVQPTCEAIVDIVFLLDSSGSLRKYYQNEKDFLKSVISAFGVSFNGTRAAVITFSYHAQLSIKLNKYSNLNSFKEAVDNIVLMGSTTRIDKALRLAQKEVFELENGARPGVAKILFLLTDGSQTQERGSENPVAIANELRSAGVTIIVIGITNAVNVSELSDIAGGEENAYAAESFEKLKDVNFLDVIKTKMCETANVTSFITSTASVPTKVQPTCEAIVDIVFLLDSSGSLRKYYQNEKDFLKSVISAFGVSFNGTRAAVITFSYHAQLSIKLNKYSNLNSFKEAVDNIVLMGSTTRIDKALRLAQKEVFELENGARPGVAKILFLLTDGSQTQERGSENPVAMQMSCALLVLPLSS</sequence>
<feature type="domain" description="VWFA" evidence="1">
    <location>
        <begin position="230"/>
        <end position="407"/>
    </location>
</feature>
<dbReference type="PROSITE" id="PS50234">
    <property type="entry name" value="VWFA"/>
    <property type="match status" value="4"/>
</dbReference>
<dbReference type="SMART" id="SM00327">
    <property type="entry name" value="VWA"/>
    <property type="match status" value="4"/>
</dbReference>
<dbReference type="PANTHER" id="PTHR24020">
    <property type="entry name" value="COLLAGEN ALPHA"/>
    <property type="match status" value="1"/>
</dbReference>
<dbReference type="Pfam" id="PF00092">
    <property type="entry name" value="VWA"/>
    <property type="match status" value="4"/>
</dbReference>
<dbReference type="GO" id="GO:0005581">
    <property type="term" value="C:collagen trimer"/>
    <property type="evidence" value="ECO:0007669"/>
    <property type="project" value="UniProtKB-KW"/>
</dbReference>
<protein>
    <submittedName>
        <fullName evidence="2">Collagen alpha-6(VI) chain</fullName>
    </submittedName>
</protein>
<dbReference type="AlphaFoldDB" id="T2MJF2"/>
<dbReference type="Gene3D" id="3.40.50.410">
    <property type="entry name" value="von Willebrand factor, type A domain"/>
    <property type="match status" value="4"/>
</dbReference>
<dbReference type="SUPFAM" id="SSF53300">
    <property type="entry name" value="vWA-like"/>
    <property type="match status" value="4"/>
</dbReference>
<dbReference type="InterPro" id="IPR050525">
    <property type="entry name" value="ECM_Assembly_Org"/>
</dbReference>
<accession>T2MJF2</accession>
<evidence type="ECO:0000259" key="1">
    <source>
        <dbReference type="PROSITE" id="PS50234"/>
    </source>
</evidence>
<dbReference type="EMBL" id="HAAD01006007">
    <property type="protein sequence ID" value="CDG72239.1"/>
    <property type="molecule type" value="mRNA"/>
</dbReference>
<organism evidence="2">
    <name type="scientific">Hydra vulgaris</name>
    <name type="common">Hydra</name>
    <name type="synonym">Hydra attenuata</name>
    <dbReference type="NCBI Taxonomy" id="6087"/>
    <lineage>
        <taxon>Eukaryota</taxon>
        <taxon>Metazoa</taxon>
        <taxon>Cnidaria</taxon>
        <taxon>Hydrozoa</taxon>
        <taxon>Hydroidolina</taxon>
        <taxon>Anthoathecata</taxon>
        <taxon>Aplanulata</taxon>
        <taxon>Hydridae</taxon>
        <taxon>Hydra</taxon>
    </lineage>
</organism>
<dbReference type="OrthoDB" id="5986739at2759"/>
<reference evidence="2" key="1">
    <citation type="journal article" date="2013" name="Genome Biol. Evol.">
        <title>Punctuated emergences of genetic and phenotypic innovations in eumetazoan, bilaterian, euteleostome, and hominidae ancestors.</title>
        <authorList>
            <person name="Wenger Y."/>
            <person name="Galliot B."/>
        </authorList>
    </citation>
    <scope>NUCLEOTIDE SEQUENCE</scope>
    <source>
        <tissue evidence="2">Whole animals</tissue>
    </source>
</reference>